<dbReference type="EMBL" id="UINC01184439">
    <property type="protein sequence ID" value="SVD95658.1"/>
    <property type="molecule type" value="Genomic_DNA"/>
</dbReference>
<accession>A0A382ZLT3</accession>
<gene>
    <name evidence="1" type="ORF">METZ01_LOCUS448512</name>
</gene>
<dbReference type="SUPFAM" id="SSF143011">
    <property type="entry name" value="RelE-like"/>
    <property type="match status" value="1"/>
</dbReference>
<feature type="non-terminal residue" evidence="1">
    <location>
        <position position="1"/>
    </location>
</feature>
<organism evidence="1">
    <name type="scientific">marine metagenome</name>
    <dbReference type="NCBI Taxonomy" id="408172"/>
    <lineage>
        <taxon>unclassified sequences</taxon>
        <taxon>metagenomes</taxon>
        <taxon>ecological metagenomes</taxon>
    </lineage>
</organism>
<evidence type="ECO:0000313" key="1">
    <source>
        <dbReference type="EMBL" id="SVD95658.1"/>
    </source>
</evidence>
<dbReference type="SUPFAM" id="SSF52540">
    <property type="entry name" value="P-loop containing nucleoside triphosphate hydrolases"/>
    <property type="match status" value="1"/>
</dbReference>
<dbReference type="InterPro" id="IPR035093">
    <property type="entry name" value="RelE/ParE_toxin_dom_sf"/>
</dbReference>
<reference evidence="1" key="1">
    <citation type="submission" date="2018-05" db="EMBL/GenBank/DDBJ databases">
        <authorList>
            <person name="Lanie J.A."/>
            <person name="Ng W.-L."/>
            <person name="Kazmierczak K.M."/>
            <person name="Andrzejewski T.M."/>
            <person name="Davidsen T.M."/>
            <person name="Wayne K.J."/>
            <person name="Tettelin H."/>
            <person name="Glass J.I."/>
            <person name="Rusch D."/>
            <person name="Podicherti R."/>
            <person name="Tsui H.-C.T."/>
            <person name="Winkler M.E."/>
        </authorList>
    </citation>
    <scope>NUCLEOTIDE SEQUENCE</scope>
</reference>
<protein>
    <recommendedName>
        <fullName evidence="2">DNA helicase</fullName>
    </recommendedName>
</protein>
<dbReference type="Gene3D" id="3.30.2310.20">
    <property type="entry name" value="RelE-like"/>
    <property type="match status" value="1"/>
</dbReference>
<dbReference type="Gene3D" id="3.40.50.300">
    <property type="entry name" value="P-loop containing nucleotide triphosphate hydrolases"/>
    <property type="match status" value="1"/>
</dbReference>
<name>A0A382ZLT3_9ZZZZ</name>
<dbReference type="AlphaFoldDB" id="A0A382ZLT3"/>
<feature type="non-terminal residue" evidence="1">
    <location>
        <position position="257"/>
    </location>
</feature>
<proteinExistence type="predicted"/>
<evidence type="ECO:0008006" key="2">
    <source>
        <dbReference type="Google" id="ProtNLM"/>
    </source>
</evidence>
<sequence>LDRLQADDQKQSKITAMDLQLNPTSPGHNFHKLDRARDPRFWSVRVNRDLRIIVYRDASRLILCYVDHHDNAYRWAQKRKLETNPKTGSAQIVEIREEVEIVKKYEVEIEISPEETRPAIVGVTDEELLAYGVPKEWLSDVKNATEELILDIADHLPTEAQEAVLQLAIGNKPEIPKAVEPATDPFEHPDALRRFRVMNNDEELQHALEFPWEKWTLFLHPDQKHIVQRDFNGPSRISGSAGTGKTIVALHRAVFLA</sequence>
<dbReference type="InterPro" id="IPR027417">
    <property type="entry name" value="P-loop_NTPase"/>
</dbReference>